<feature type="transmembrane region" description="Helical" evidence="1">
    <location>
        <begin position="120"/>
        <end position="137"/>
    </location>
</feature>
<feature type="transmembrane region" description="Helical" evidence="1">
    <location>
        <begin position="50"/>
        <end position="72"/>
    </location>
</feature>
<feature type="transmembrane region" description="Helical" evidence="1">
    <location>
        <begin position="212"/>
        <end position="235"/>
    </location>
</feature>
<feature type="transmembrane region" description="Helical" evidence="1">
    <location>
        <begin position="93"/>
        <end position="114"/>
    </location>
</feature>
<name>A0A917HU64_9BACL</name>
<evidence type="ECO:0000313" key="3">
    <source>
        <dbReference type="Proteomes" id="UP000600247"/>
    </source>
</evidence>
<keyword evidence="1" id="KW-0812">Transmembrane</keyword>
<evidence type="ECO:0008006" key="4">
    <source>
        <dbReference type="Google" id="ProtNLM"/>
    </source>
</evidence>
<gene>
    <name evidence="2" type="ORF">GCM10010918_56410</name>
</gene>
<evidence type="ECO:0000256" key="1">
    <source>
        <dbReference type="SAM" id="Phobius"/>
    </source>
</evidence>
<dbReference type="AlphaFoldDB" id="A0A917HU64"/>
<keyword evidence="3" id="KW-1185">Reference proteome</keyword>
<keyword evidence="1" id="KW-0472">Membrane</keyword>
<accession>A0A917HU64</accession>
<dbReference type="Pfam" id="PF01944">
    <property type="entry name" value="SpoIIM"/>
    <property type="match status" value="1"/>
</dbReference>
<evidence type="ECO:0000313" key="2">
    <source>
        <dbReference type="EMBL" id="GGG90250.1"/>
    </source>
</evidence>
<proteinExistence type="predicted"/>
<comment type="caution">
    <text evidence="2">The sequence shown here is derived from an EMBL/GenBank/DDBJ whole genome shotgun (WGS) entry which is preliminary data.</text>
</comment>
<dbReference type="PANTHER" id="PTHR35337">
    <property type="entry name" value="SLR1478 PROTEIN"/>
    <property type="match status" value="1"/>
</dbReference>
<dbReference type="Proteomes" id="UP000600247">
    <property type="component" value="Unassembled WGS sequence"/>
</dbReference>
<organism evidence="2 3">
    <name type="scientific">Paenibacillus radicis</name>
    <name type="common">ex Gao et al. 2016</name>
    <dbReference type="NCBI Taxonomy" id="1737354"/>
    <lineage>
        <taxon>Bacteria</taxon>
        <taxon>Bacillati</taxon>
        <taxon>Bacillota</taxon>
        <taxon>Bacilli</taxon>
        <taxon>Bacillales</taxon>
        <taxon>Paenibacillaceae</taxon>
        <taxon>Paenibacillus</taxon>
    </lineage>
</organism>
<dbReference type="PANTHER" id="PTHR35337:SF1">
    <property type="entry name" value="SLR1478 PROTEIN"/>
    <property type="match status" value="1"/>
</dbReference>
<protein>
    <recommendedName>
        <fullName evidence="4">Stage II sporulation protein M</fullName>
    </recommendedName>
</protein>
<feature type="transmembrane region" description="Helical" evidence="1">
    <location>
        <begin position="149"/>
        <end position="175"/>
    </location>
</feature>
<keyword evidence="1" id="KW-1133">Transmembrane helix</keyword>
<dbReference type="EMBL" id="BMHY01000024">
    <property type="protein sequence ID" value="GGG90250.1"/>
    <property type="molecule type" value="Genomic_DNA"/>
</dbReference>
<sequence>MKACSSTIYARTTKLFMLVRILVSEEEETTIFKWNAIRAHFKAMGPYITFGYILFAAGIFVGATNTAFANYLEQQIAALGGLANTLQESSNPTLAFMVFIFLNNAIKSVFIIYIGSFFGLIPMFFLILNGMVIGYLLQHIAVTNGTGDMFVTLVGLLPHGIIEIPAIVIASAYGMKFGALVWKMLLAAILPNRKVGEAGKAIEFFVIRSVPVVVILTVGLLVAAVIESTVSIWVMQMMRPV</sequence>
<reference evidence="2 3" key="1">
    <citation type="journal article" date="2014" name="Int. J. Syst. Evol. Microbiol.">
        <title>Complete genome sequence of Corynebacterium casei LMG S-19264T (=DSM 44701T), isolated from a smear-ripened cheese.</title>
        <authorList>
            <consortium name="US DOE Joint Genome Institute (JGI-PGF)"/>
            <person name="Walter F."/>
            <person name="Albersmeier A."/>
            <person name="Kalinowski J."/>
            <person name="Ruckert C."/>
        </authorList>
    </citation>
    <scope>NUCLEOTIDE SEQUENCE [LARGE SCALE GENOMIC DNA]</scope>
    <source>
        <strain evidence="2 3">CGMCC 1.15286</strain>
    </source>
</reference>
<dbReference type="InterPro" id="IPR002798">
    <property type="entry name" value="SpoIIM-like"/>
</dbReference>